<proteinExistence type="predicted"/>
<reference evidence="1 2" key="1">
    <citation type="submission" date="2024-04" db="EMBL/GenBank/DDBJ databases">
        <authorList>
            <person name="Fracassetti M."/>
        </authorList>
    </citation>
    <scope>NUCLEOTIDE SEQUENCE [LARGE SCALE GENOMIC DNA]</scope>
</reference>
<dbReference type="AlphaFoldDB" id="A0AAV2D849"/>
<evidence type="ECO:0000313" key="1">
    <source>
        <dbReference type="EMBL" id="CAL1369669.1"/>
    </source>
</evidence>
<evidence type="ECO:0000313" key="2">
    <source>
        <dbReference type="Proteomes" id="UP001497516"/>
    </source>
</evidence>
<accession>A0AAV2D849</accession>
<organism evidence="1 2">
    <name type="scientific">Linum trigynum</name>
    <dbReference type="NCBI Taxonomy" id="586398"/>
    <lineage>
        <taxon>Eukaryota</taxon>
        <taxon>Viridiplantae</taxon>
        <taxon>Streptophyta</taxon>
        <taxon>Embryophyta</taxon>
        <taxon>Tracheophyta</taxon>
        <taxon>Spermatophyta</taxon>
        <taxon>Magnoliopsida</taxon>
        <taxon>eudicotyledons</taxon>
        <taxon>Gunneridae</taxon>
        <taxon>Pentapetalae</taxon>
        <taxon>rosids</taxon>
        <taxon>fabids</taxon>
        <taxon>Malpighiales</taxon>
        <taxon>Linaceae</taxon>
        <taxon>Linum</taxon>
    </lineage>
</organism>
<dbReference type="Proteomes" id="UP001497516">
    <property type="component" value="Chromosome 2"/>
</dbReference>
<gene>
    <name evidence="1" type="ORF">LTRI10_LOCUS12158</name>
</gene>
<keyword evidence="2" id="KW-1185">Reference proteome</keyword>
<sequence>MKGFSKYSLEGSNFKILQALLCTRAWEAEYQPSVKAAVLFIHQHSPVLRAGKLKSWGVRNIFTAFPYGFRFLRLCSSSDGNSLNCDFSEKTKVNYGLGFLLHVGKISGLAISRRLQ</sequence>
<protein>
    <submittedName>
        <fullName evidence="1">Uncharacterized protein</fullName>
    </submittedName>
</protein>
<name>A0AAV2D849_9ROSI</name>
<dbReference type="EMBL" id="OZ034815">
    <property type="protein sequence ID" value="CAL1369669.1"/>
    <property type="molecule type" value="Genomic_DNA"/>
</dbReference>